<dbReference type="InterPro" id="IPR029000">
    <property type="entry name" value="Cyclophilin-like_dom_sf"/>
</dbReference>
<dbReference type="PANTHER" id="PTHR34698">
    <property type="entry name" value="5-OXOPROLINASE SUBUNIT B"/>
    <property type="match status" value="1"/>
</dbReference>
<dbReference type="Pfam" id="PF02682">
    <property type="entry name" value="CT_C_D"/>
    <property type="match status" value="1"/>
</dbReference>
<dbReference type="NCBIfam" id="TIGR00370">
    <property type="entry name" value="5-oxoprolinase subunit PxpB"/>
    <property type="match status" value="1"/>
</dbReference>
<evidence type="ECO:0000256" key="1">
    <source>
        <dbReference type="ARBA" id="ARBA00022741"/>
    </source>
</evidence>
<dbReference type="EMBL" id="BAABFC010000001">
    <property type="protein sequence ID" value="GAA4493756.1"/>
    <property type="molecule type" value="Genomic_DNA"/>
</dbReference>
<dbReference type="InterPro" id="IPR010016">
    <property type="entry name" value="PxpB"/>
</dbReference>
<accession>A0ABP8PVB2</accession>
<evidence type="ECO:0000313" key="6">
    <source>
        <dbReference type="Proteomes" id="UP001501321"/>
    </source>
</evidence>
<protein>
    <submittedName>
        <fullName evidence="5">5-oxoprolinase subunit PxpB</fullName>
    </submittedName>
</protein>
<keyword evidence="1" id="KW-0547">Nucleotide-binding</keyword>
<evidence type="ECO:0000259" key="4">
    <source>
        <dbReference type="SMART" id="SM00796"/>
    </source>
</evidence>
<evidence type="ECO:0000313" key="5">
    <source>
        <dbReference type="EMBL" id="GAA4493756.1"/>
    </source>
</evidence>
<gene>
    <name evidence="5" type="primary">pxpB</name>
    <name evidence="5" type="ORF">GCM10023095_04470</name>
</gene>
<dbReference type="RefSeq" id="WP_345009624.1">
    <property type="nucleotide sequence ID" value="NZ_BAABFC010000001.1"/>
</dbReference>
<dbReference type="Proteomes" id="UP001501321">
    <property type="component" value="Unassembled WGS sequence"/>
</dbReference>
<comment type="caution">
    <text evidence="5">The sequence shown here is derived from an EMBL/GenBank/DDBJ whole genome shotgun (WGS) entry which is preliminary data.</text>
</comment>
<dbReference type="SUPFAM" id="SSF160467">
    <property type="entry name" value="PH0987 N-terminal domain-like"/>
    <property type="match status" value="1"/>
</dbReference>
<name>A0ABP8PVB2_9GAMM</name>
<dbReference type="Gene3D" id="3.30.1360.40">
    <property type="match status" value="1"/>
</dbReference>
<evidence type="ECO:0000256" key="2">
    <source>
        <dbReference type="ARBA" id="ARBA00022801"/>
    </source>
</evidence>
<sequence>MSMRIQSLGETALVLECNAPVSLATQQRIWQLADRWRGQPGICEAVPGMNNLLLEYAPECWQYETLAAALQEQWAGLQPQVVTGRLLEIPVRYGGEWGPDLAAVAAHCGLSPVEVIRLHSQAEYQVYFLGFMPGFAYLAGLPAALTTPRRATPRVRVPAGAVAIGGDHTGVYPRVSPGGWQIIGQTDWVLFDAERMPPCLWQPGDRVRFVAVSP</sequence>
<feature type="domain" description="Carboxyltransferase" evidence="4">
    <location>
        <begin position="3"/>
        <end position="201"/>
    </location>
</feature>
<organism evidence="5 6">
    <name type="scientific">Pseudaeromonas paramecii</name>
    <dbReference type="NCBI Taxonomy" id="2138166"/>
    <lineage>
        <taxon>Bacteria</taxon>
        <taxon>Pseudomonadati</taxon>
        <taxon>Pseudomonadota</taxon>
        <taxon>Gammaproteobacteria</taxon>
        <taxon>Aeromonadales</taxon>
        <taxon>Aeromonadaceae</taxon>
        <taxon>Pseudaeromonas</taxon>
    </lineage>
</organism>
<keyword evidence="3" id="KW-0067">ATP-binding</keyword>
<dbReference type="InterPro" id="IPR003833">
    <property type="entry name" value="CT_C_D"/>
</dbReference>
<dbReference type="PANTHER" id="PTHR34698:SF2">
    <property type="entry name" value="5-OXOPROLINASE SUBUNIT B"/>
    <property type="match status" value="1"/>
</dbReference>
<keyword evidence="6" id="KW-1185">Reference proteome</keyword>
<dbReference type="SUPFAM" id="SSF50891">
    <property type="entry name" value="Cyclophilin-like"/>
    <property type="match status" value="1"/>
</dbReference>
<keyword evidence="2" id="KW-0378">Hydrolase</keyword>
<reference evidence="6" key="1">
    <citation type="journal article" date="2019" name="Int. J. Syst. Evol. Microbiol.">
        <title>The Global Catalogue of Microorganisms (GCM) 10K type strain sequencing project: providing services to taxonomists for standard genome sequencing and annotation.</title>
        <authorList>
            <consortium name="The Broad Institute Genomics Platform"/>
            <consortium name="The Broad Institute Genome Sequencing Center for Infectious Disease"/>
            <person name="Wu L."/>
            <person name="Ma J."/>
        </authorList>
    </citation>
    <scope>NUCLEOTIDE SEQUENCE [LARGE SCALE GENOMIC DNA]</scope>
    <source>
        <strain evidence="6">JCM 32226</strain>
    </source>
</reference>
<dbReference type="SMART" id="SM00796">
    <property type="entry name" value="AHS1"/>
    <property type="match status" value="1"/>
</dbReference>
<dbReference type="Gene3D" id="2.40.100.10">
    <property type="entry name" value="Cyclophilin-like"/>
    <property type="match status" value="1"/>
</dbReference>
<evidence type="ECO:0000256" key="3">
    <source>
        <dbReference type="ARBA" id="ARBA00022840"/>
    </source>
</evidence>
<proteinExistence type="predicted"/>